<comment type="caution">
    <text evidence="2">The sequence shown here is derived from an EMBL/GenBank/DDBJ whole genome shotgun (WGS) entry which is preliminary data.</text>
</comment>
<accession>A0AAV5F3W0</accession>
<dbReference type="EMBL" id="BQKI01000082">
    <property type="protein sequence ID" value="GJN30359.1"/>
    <property type="molecule type" value="Genomic_DNA"/>
</dbReference>
<dbReference type="PANTHER" id="PTHR34145:SF61">
    <property type="entry name" value="OS07G0161500 PROTEIN"/>
    <property type="match status" value="1"/>
</dbReference>
<reference evidence="2" key="2">
    <citation type="submission" date="2021-12" db="EMBL/GenBank/DDBJ databases">
        <title>Resequencing data analysis of finger millet.</title>
        <authorList>
            <person name="Hatakeyama M."/>
            <person name="Aluri S."/>
            <person name="Balachadran M.T."/>
            <person name="Sivarajan S.R."/>
            <person name="Poveda L."/>
            <person name="Shimizu-Inatsugi R."/>
            <person name="Schlapbach R."/>
            <person name="Sreeman S.M."/>
            <person name="Shimizu K.K."/>
        </authorList>
    </citation>
    <scope>NUCLEOTIDE SEQUENCE</scope>
</reference>
<dbReference type="InterPro" id="IPR032675">
    <property type="entry name" value="LRR_dom_sf"/>
</dbReference>
<dbReference type="Proteomes" id="UP001054889">
    <property type="component" value="Unassembled WGS sequence"/>
</dbReference>
<dbReference type="SUPFAM" id="SSF52047">
    <property type="entry name" value="RNI-like"/>
    <property type="match status" value="1"/>
</dbReference>
<organism evidence="2 3">
    <name type="scientific">Eleusine coracana subsp. coracana</name>
    <dbReference type="NCBI Taxonomy" id="191504"/>
    <lineage>
        <taxon>Eukaryota</taxon>
        <taxon>Viridiplantae</taxon>
        <taxon>Streptophyta</taxon>
        <taxon>Embryophyta</taxon>
        <taxon>Tracheophyta</taxon>
        <taxon>Spermatophyta</taxon>
        <taxon>Magnoliopsida</taxon>
        <taxon>Liliopsida</taxon>
        <taxon>Poales</taxon>
        <taxon>Poaceae</taxon>
        <taxon>PACMAD clade</taxon>
        <taxon>Chloridoideae</taxon>
        <taxon>Cynodonteae</taxon>
        <taxon>Eleusininae</taxon>
        <taxon>Eleusine</taxon>
    </lineage>
</organism>
<dbReference type="InterPro" id="IPR053772">
    <property type="entry name" value="At1g61320/At1g61330-like"/>
</dbReference>
<sequence>MEVEFSTLHNEHSQHIDRWLNFAIASKTKQLILDFTCVQQPSEPYSFPFQLFDAANGSYLQYMKLASVSLNQTTNIKFLLNLSKLELVDVKITDEELGNLLSNCKVLEFLGISHCLMLTCLILPHSLNHLKHLHVSHCPLLQEIELNFGLITLDYEGLLIPLAQPSTLRNICIKLSDLFSALPYIFTKLPSALLRLEMLTLRCQEIEV</sequence>
<keyword evidence="3" id="KW-1185">Reference proteome</keyword>
<reference evidence="2" key="1">
    <citation type="journal article" date="2018" name="DNA Res.">
        <title>Multiple hybrid de novo genome assembly of finger millet, an orphan allotetraploid crop.</title>
        <authorList>
            <person name="Hatakeyama M."/>
            <person name="Aluri S."/>
            <person name="Balachadran M.T."/>
            <person name="Sivarajan S.R."/>
            <person name="Patrignani A."/>
            <person name="Gruter S."/>
            <person name="Poveda L."/>
            <person name="Shimizu-Inatsugi R."/>
            <person name="Baeten J."/>
            <person name="Francoijs K.J."/>
            <person name="Nataraja K.N."/>
            <person name="Reddy Y.A.N."/>
            <person name="Phadnis S."/>
            <person name="Ravikumar R.L."/>
            <person name="Schlapbach R."/>
            <person name="Sreeman S.M."/>
            <person name="Shimizu K.K."/>
        </authorList>
    </citation>
    <scope>NUCLEOTIDE SEQUENCE</scope>
</reference>
<dbReference type="Pfam" id="PF23622">
    <property type="entry name" value="LRR_At1g61320_AtMIF1"/>
    <property type="match status" value="1"/>
</dbReference>
<evidence type="ECO:0000259" key="1">
    <source>
        <dbReference type="Pfam" id="PF23622"/>
    </source>
</evidence>
<dbReference type="PANTHER" id="PTHR34145">
    <property type="entry name" value="OS02G0105600 PROTEIN"/>
    <property type="match status" value="1"/>
</dbReference>
<dbReference type="Gene3D" id="3.80.10.10">
    <property type="entry name" value="Ribonuclease Inhibitor"/>
    <property type="match status" value="1"/>
</dbReference>
<gene>
    <name evidence="2" type="primary">gb18656</name>
    <name evidence="2" type="ORF">PR202_gb18656</name>
</gene>
<feature type="domain" description="At1g61320/AtMIF1 LRR" evidence="1">
    <location>
        <begin position="8"/>
        <end position="204"/>
    </location>
</feature>
<name>A0AAV5F3W0_ELECO</name>
<dbReference type="AlphaFoldDB" id="A0AAV5F3W0"/>
<proteinExistence type="predicted"/>
<evidence type="ECO:0000313" key="2">
    <source>
        <dbReference type="EMBL" id="GJN30359.1"/>
    </source>
</evidence>
<protein>
    <recommendedName>
        <fullName evidence="1">At1g61320/AtMIF1 LRR domain-containing protein</fullName>
    </recommendedName>
</protein>
<dbReference type="InterPro" id="IPR055357">
    <property type="entry name" value="LRR_At1g61320_AtMIF1"/>
</dbReference>
<evidence type="ECO:0000313" key="3">
    <source>
        <dbReference type="Proteomes" id="UP001054889"/>
    </source>
</evidence>